<evidence type="ECO:0000256" key="1">
    <source>
        <dbReference type="SAM" id="Phobius"/>
    </source>
</evidence>
<reference evidence="2 3" key="1">
    <citation type="journal article" date="2023" name="Hortic Res">
        <title>Pangenome of water caltrop reveals structural variations and asymmetric subgenome divergence after allopolyploidization.</title>
        <authorList>
            <person name="Zhang X."/>
            <person name="Chen Y."/>
            <person name="Wang L."/>
            <person name="Yuan Y."/>
            <person name="Fang M."/>
            <person name="Shi L."/>
            <person name="Lu R."/>
            <person name="Comes H.P."/>
            <person name="Ma Y."/>
            <person name="Chen Y."/>
            <person name="Huang G."/>
            <person name="Zhou Y."/>
            <person name="Zheng Z."/>
            <person name="Qiu Y."/>
        </authorList>
    </citation>
    <scope>NUCLEOTIDE SEQUENCE [LARGE SCALE GENOMIC DNA]</scope>
    <source>
        <tissue evidence="2">Roots</tissue>
    </source>
</reference>
<organism evidence="2 3">
    <name type="scientific">Trapa incisa</name>
    <dbReference type="NCBI Taxonomy" id="236973"/>
    <lineage>
        <taxon>Eukaryota</taxon>
        <taxon>Viridiplantae</taxon>
        <taxon>Streptophyta</taxon>
        <taxon>Embryophyta</taxon>
        <taxon>Tracheophyta</taxon>
        <taxon>Spermatophyta</taxon>
        <taxon>Magnoliopsida</taxon>
        <taxon>eudicotyledons</taxon>
        <taxon>Gunneridae</taxon>
        <taxon>Pentapetalae</taxon>
        <taxon>rosids</taxon>
        <taxon>malvids</taxon>
        <taxon>Myrtales</taxon>
        <taxon>Lythraceae</taxon>
        <taxon>Trapa</taxon>
    </lineage>
</organism>
<evidence type="ECO:0000313" key="2">
    <source>
        <dbReference type="EMBL" id="KAK4756397.1"/>
    </source>
</evidence>
<dbReference type="EMBL" id="JAXIOK010000013">
    <property type="protein sequence ID" value="KAK4756397.1"/>
    <property type="molecule type" value="Genomic_DNA"/>
</dbReference>
<evidence type="ECO:0000313" key="3">
    <source>
        <dbReference type="Proteomes" id="UP001345219"/>
    </source>
</evidence>
<keyword evidence="1" id="KW-0812">Transmembrane</keyword>
<keyword evidence="3" id="KW-1185">Reference proteome</keyword>
<comment type="caution">
    <text evidence="2">The sequence shown here is derived from an EMBL/GenBank/DDBJ whole genome shotgun (WGS) entry which is preliminary data.</text>
</comment>
<keyword evidence="1" id="KW-0472">Membrane</keyword>
<name>A0AAN7K117_9MYRT</name>
<dbReference type="AlphaFoldDB" id="A0AAN7K117"/>
<proteinExistence type="predicted"/>
<feature type="transmembrane region" description="Helical" evidence="1">
    <location>
        <begin position="20"/>
        <end position="37"/>
    </location>
</feature>
<gene>
    <name evidence="2" type="ORF">SAY87_006524</name>
</gene>
<accession>A0AAN7K117</accession>
<protein>
    <submittedName>
        <fullName evidence="2">Uncharacterized protein</fullName>
    </submittedName>
</protein>
<dbReference type="Proteomes" id="UP001345219">
    <property type="component" value="Chromosome 6"/>
</dbReference>
<sequence>MDQGHEEMNTSRAIPNIMKIIYLSTLLLLIIFVNSSYGREIMDTSCPFFLGQRNQRNCHNNREGCVHFCKGIGFDGGYCSANNRKCCCQAAILKEHFKDKRTQHLLANHVNDKH</sequence>
<keyword evidence="1" id="KW-1133">Transmembrane helix</keyword>